<protein>
    <submittedName>
        <fullName evidence="2">Uncharacterized protein</fullName>
    </submittedName>
</protein>
<dbReference type="Proteomes" id="UP000780801">
    <property type="component" value="Unassembled WGS sequence"/>
</dbReference>
<evidence type="ECO:0000256" key="1">
    <source>
        <dbReference type="SAM" id="Coils"/>
    </source>
</evidence>
<keyword evidence="1" id="KW-0175">Coiled coil</keyword>
<comment type="caution">
    <text evidence="2">The sequence shown here is derived from an EMBL/GenBank/DDBJ whole genome shotgun (WGS) entry which is preliminary data.</text>
</comment>
<name>A0A9P6KEB4_9FUNG</name>
<evidence type="ECO:0000313" key="2">
    <source>
        <dbReference type="EMBL" id="KAF9581562.1"/>
    </source>
</evidence>
<accession>A0A9P6KEB4</accession>
<gene>
    <name evidence="2" type="ORF">BGW38_001379</name>
</gene>
<organism evidence="2 3">
    <name type="scientific">Lunasporangiospora selenospora</name>
    <dbReference type="NCBI Taxonomy" id="979761"/>
    <lineage>
        <taxon>Eukaryota</taxon>
        <taxon>Fungi</taxon>
        <taxon>Fungi incertae sedis</taxon>
        <taxon>Mucoromycota</taxon>
        <taxon>Mortierellomycotina</taxon>
        <taxon>Mortierellomycetes</taxon>
        <taxon>Mortierellales</taxon>
        <taxon>Mortierellaceae</taxon>
        <taxon>Lunasporangiospora</taxon>
    </lineage>
</organism>
<sequence length="66" mass="7646">MNSDNNSIKSNHSDRYQQIAVAYRGLYHRHQGLQRTCSALEAEAKERDQEILELKSNIATMRVNQN</sequence>
<feature type="coiled-coil region" evidence="1">
    <location>
        <begin position="30"/>
        <end position="57"/>
    </location>
</feature>
<evidence type="ECO:0000313" key="3">
    <source>
        <dbReference type="Proteomes" id="UP000780801"/>
    </source>
</evidence>
<proteinExistence type="predicted"/>
<dbReference type="EMBL" id="JAABOA010001433">
    <property type="protein sequence ID" value="KAF9581562.1"/>
    <property type="molecule type" value="Genomic_DNA"/>
</dbReference>
<dbReference type="AlphaFoldDB" id="A0A9P6KEB4"/>
<reference evidence="2" key="1">
    <citation type="journal article" date="2020" name="Fungal Divers.">
        <title>Resolving the Mortierellaceae phylogeny through synthesis of multi-gene phylogenetics and phylogenomics.</title>
        <authorList>
            <person name="Vandepol N."/>
            <person name="Liber J."/>
            <person name="Desiro A."/>
            <person name="Na H."/>
            <person name="Kennedy M."/>
            <person name="Barry K."/>
            <person name="Grigoriev I.V."/>
            <person name="Miller A.N."/>
            <person name="O'Donnell K."/>
            <person name="Stajich J.E."/>
            <person name="Bonito G."/>
        </authorList>
    </citation>
    <scope>NUCLEOTIDE SEQUENCE</scope>
    <source>
        <strain evidence="2">KOD1015</strain>
    </source>
</reference>
<keyword evidence="3" id="KW-1185">Reference proteome</keyword>